<gene>
    <name evidence="1" type="ORF">CCAM_LOCUS20900</name>
</gene>
<dbReference type="Proteomes" id="UP000595140">
    <property type="component" value="Unassembled WGS sequence"/>
</dbReference>
<keyword evidence="2" id="KW-1185">Reference proteome</keyword>
<dbReference type="InterPro" id="IPR038212">
    <property type="entry name" value="TF_EnY2_sf"/>
</dbReference>
<dbReference type="AlphaFoldDB" id="A0A484LS64"/>
<organism evidence="1 2">
    <name type="scientific">Cuscuta campestris</name>
    <dbReference type="NCBI Taxonomy" id="132261"/>
    <lineage>
        <taxon>Eukaryota</taxon>
        <taxon>Viridiplantae</taxon>
        <taxon>Streptophyta</taxon>
        <taxon>Embryophyta</taxon>
        <taxon>Tracheophyta</taxon>
        <taxon>Spermatophyta</taxon>
        <taxon>Magnoliopsida</taxon>
        <taxon>eudicotyledons</taxon>
        <taxon>Gunneridae</taxon>
        <taxon>Pentapetalae</taxon>
        <taxon>asterids</taxon>
        <taxon>lamiids</taxon>
        <taxon>Solanales</taxon>
        <taxon>Convolvulaceae</taxon>
        <taxon>Cuscuteae</taxon>
        <taxon>Cuscuta</taxon>
        <taxon>Cuscuta subgen. Grammica</taxon>
        <taxon>Cuscuta sect. Cleistogrammica</taxon>
    </lineage>
</organism>
<evidence type="ECO:0000313" key="1">
    <source>
        <dbReference type="EMBL" id="VFQ79124.1"/>
    </source>
</evidence>
<accession>A0A484LS64</accession>
<sequence length="82" mass="9458">MKEASSVLRSCGWTENVHTFMHAKKKMRAQGVRNTSDYDEEKRFLIADAKPTFISQIPESLKANLINRLKSFHQNHKHTTAT</sequence>
<name>A0A484LS64_9ASTE</name>
<reference evidence="1 2" key="1">
    <citation type="submission" date="2018-04" db="EMBL/GenBank/DDBJ databases">
        <authorList>
            <person name="Vogel A."/>
        </authorList>
    </citation>
    <scope>NUCLEOTIDE SEQUENCE [LARGE SCALE GENOMIC DNA]</scope>
</reference>
<dbReference type="Gene3D" id="1.10.246.140">
    <property type="match status" value="1"/>
</dbReference>
<evidence type="ECO:0000313" key="2">
    <source>
        <dbReference type="Proteomes" id="UP000595140"/>
    </source>
</evidence>
<protein>
    <submittedName>
        <fullName evidence="1">Uncharacterized protein</fullName>
    </submittedName>
</protein>
<dbReference type="OrthoDB" id="420187at2759"/>
<dbReference type="EMBL" id="OOIL02001901">
    <property type="protein sequence ID" value="VFQ79124.1"/>
    <property type="molecule type" value="Genomic_DNA"/>
</dbReference>
<proteinExistence type="predicted"/>